<protein>
    <submittedName>
        <fullName evidence="8">MACPF domain-containing protein CAD1</fullName>
    </submittedName>
</protein>
<keyword evidence="2 6" id="KW-0812">Transmembrane</keyword>
<evidence type="ECO:0000256" key="4">
    <source>
        <dbReference type="ARBA" id="ARBA00023136"/>
    </source>
</evidence>
<proteinExistence type="predicted"/>
<feature type="region of interest" description="Disordered" evidence="5">
    <location>
        <begin position="488"/>
        <end position="510"/>
    </location>
</feature>
<evidence type="ECO:0000256" key="6">
    <source>
        <dbReference type="SAM" id="Phobius"/>
    </source>
</evidence>
<keyword evidence="9" id="KW-1185">Reference proteome</keyword>
<evidence type="ECO:0000313" key="9">
    <source>
        <dbReference type="Proteomes" id="UP000275267"/>
    </source>
</evidence>
<dbReference type="Pfam" id="PF00854">
    <property type="entry name" value="PTR2"/>
    <property type="match status" value="1"/>
</dbReference>
<sequence>MSLAGSALEAALQAVGRGLDAAGDHRLLYCKGAGRLVALDEDRARDTPPRSGGVLSSVPPDVEVEQWSSNPLRIRPPVPHGVPPAALDEPFVCSFQQMAEYFNRKSGLLETVPLGSFNSLFSFTGSWKNDAAATKALAIDGYSLPLFRVIIKSDELTLLESVKRAIPNVWDPSALASFIENYGTHIITSVTVGGKDEVYIKQHSSSQLSELEFKNYVREIGRERFSEVENKSNATPINYSEKDMTVIFRRRGGCDLVQSFSDWKGTVASAPDVIAMTFLSIVSLVDDIPGKKHLARAVELYLTYKPPIEELQYFLDFQVPLVWAPAPPGIAGHHRKEPVCPSLQFSLMGPKLFISTEQISAGRRPVVGLKLLLEGAKQNRLAIHLQHLGSLPKIFLPHWDSHITIGPPKWQGPEEQDSRWFEPIKWKNFAHVSTAPIEYTETNITDLSGVYIVTGAQLGVWDFGAKSVLHLKLLFSRVPGCTIRRSVWDHSPSSSSTQRTDESSSSSSDNAKLVKIVDMTETLKGPQDAPGHWLVTGAKLGVEKGRIVTSLPQPSDRGIGIDAFHLREFWIHVLAQILTVVDVVIADWLHRLQIDGHSWRLRLIVASAMNETHGDVFSIVEVPFILEFMCDMEHEEMSKVSEAKIKTDSISMDQSKVSEANNGGVDHSMVKTRVVGGNTYEVIEGKVDWRGRPALRGRHGGVGNSFFILANFGLENMASLSLAVNLILYFMFVMHIDLAEASNLLTNYMGTSYMVAVLISAFADVFVGRYMTVIISSLIELVGLLLLMLQARSDRLKPPYCRYPVDPTCQRVHGGNEVHLYLALYLIAIGSAGIKAALPAHCADQFDEKHPEEKLQMSSCFNWLLLSLCTGGAISVTVFVYIQQYKGWDRGFAAAAGAMGLAVIVFIAGMPRYRLATVQGSSALTEIFQVYVAAFRNRNLPLPENPDELYEISRSKASPDTEFVAHRDKPFRLIALTVQAHT</sequence>
<dbReference type="GO" id="GO:0009626">
    <property type="term" value="P:plant-type hypersensitive response"/>
    <property type="evidence" value="ECO:0007669"/>
    <property type="project" value="TreeGrafter"/>
</dbReference>
<dbReference type="InterPro" id="IPR020864">
    <property type="entry name" value="MACPF"/>
</dbReference>
<feature type="transmembrane region" description="Helical" evidence="6">
    <location>
        <begin position="744"/>
        <end position="763"/>
    </location>
</feature>
<feature type="transmembrane region" description="Helical" evidence="6">
    <location>
        <begin position="706"/>
        <end position="732"/>
    </location>
</feature>
<dbReference type="Pfam" id="PF01823">
    <property type="entry name" value="MACPF"/>
    <property type="match status" value="1"/>
</dbReference>
<dbReference type="PANTHER" id="PTHR33199:SF3">
    <property type="entry name" value="MACPF DOMAIN-CONTAINING PROTEIN CAD1"/>
    <property type="match status" value="1"/>
</dbReference>
<reference evidence="9" key="1">
    <citation type="journal article" date="2019" name="Nat. Commun.">
        <title>The genome of broomcorn millet.</title>
        <authorList>
            <person name="Zou C."/>
            <person name="Miki D."/>
            <person name="Li D."/>
            <person name="Tang Q."/>
            <person name="Xiao L."/>
            <person name="Rajput S."/>
            <person name="Deng P."/>
            <person name="Jia W."/>
            <person name="Huang R."/>
            <person name="Zhang M."/>
            <person name="Sun Y."/>
            <person name="Hu J."/>
            <person name="Fu X."/>
            <person name="Schnable P.S."/>
            <person name="Li F."/>
            <person name="Zhang H."/>
            <person name="Feng B."/>
            <person name="Zhu X."/>
            <person name="Liu R."/>
            <person name="Schnable J.C."/>
            <person name="Zhu J.-K."/>
            <person name="Zhang H."/>
        </authorList>
    </citation>
    <scope>NUCLEOTIDE SEQUENCE [LARGE SCALE GENOMIC DNA]</scope>
</reference>
<feature type="transmembrane region" description="Helical" evidence="6">
    <location>
        <begin position="861"/>
        <end position="882"/>
    </location>
</feature>
<evidence type="ECO:0000259" key="7">
    <source>
        <dbReference type="PROSITE" id="PS51412"/>
    </source>
</evidence>
<comment type="subcellular location">
    <subcellularLocation>
        <location evidence="1">Membrane</location>
        <topology evidence="1">Multi-pass membrane protein</topology>
    </subcellularLocation>
</comment>
<name>A0A3L6QZV6_PANMI</name>
<keyword evidence="4 6" id="KW-0472">Membrane</keyword>
<dbReference type="GO" id="GO:0022857">
    <property type="term" value="F:transmembrane transporter activity"/>
    <property type="evidence" value="ECO:0007669"/>
    <property type="project" value="InterPro"/>
</dbReference>
<comment type="caution">
    <text evidence="8">The sequence shown here is derived from an EMBL/GenBank/DDBJ whole genome shotgun (WGS) entry which is preliminary data.</text>
</comment>
<dbReference type="EMBL" id="PQIB02000010">
    <property type="protein sequence ID" value="RLM92581.1"/>
    <property type="molecule type" value="Genomic_DNA"/>
</dbReference>
<dbReference type="InterPro" id="IPR036259">
    <property type="entry name" value="MFS_trans_sf"/>
</dbReference>
<evidence type="ECO:0000256" key="3">
    <source>
        <dbReference type="ARBA" id="ARBA00022989"/>
    </source>
</evidence>
<dbReference type="InterPro" id="IPR000109">
    <property type="entry name" value="POT_fam"/>
</dbReference>
<feature type="transmembrane region" description="Helical" evidence="6">
    <location>
        <begin position="769"/>
        <end position="789"/>
    </location>
</feature>
<dbReference type="GO" id="GO:0005886">
    <property type="term" value="C:plasma membrane"/>
    <property type="evidence" value="ECO:0007669"/>
    <property type="project" value="TreeGrafter"/>
</dbReference>
<dbReference type="OrthoDB" id="6150863at2759"/>
<feature type="transmembrane region" description="Helical" evidence="6">
    <location>
        <begin position="891"/>
        <end position="910"/>
    </location>
</feature>
<dbReference type="InterPro" id="IPR044663">
    <property type="entry name" value="CAD1/NSL1-like"/>
</dbReference>
<feature type="compositionally biased region" description="Low complexity" evidence="5">
    <location>
        <begin position="491"/>
        <end position="508"/>
    </location>
</feature>
<dbReference type="SMART" id="SM00457">
    <property type="entry name" value="MACPF"/>
    <property type="match status" value="1"/>
</dbReference>
<dbReference type="SUPFAM" id="SSF103473">
    <property type="entry name" value="MFS general substrate transporter"/>
    <property type="match status" value="1"/>
</dbReference>
<dbReference type="Proteomes" id="UP000275267">
    <property type="component" value="Unassembled WGS sequence"/>
</dbReference>
<dbReference type="GO" id="GO:2000031">
    <property type="term" value="P:regulation of salicylic acid mediated signaling pathway"/>
    <property type="evidence" value="ECO:0007669"/>
    <property type="project" value="InterPro"/>
</dbReference>
<feature type="domain" description="MACPF" evidence="7">
    <location>
        <begin position="1"/>
        <end position="315"/>
    </location>
</feature>
<keyword evidence="3 6" id="KW-1133">Transmembrane helix</keyword>
<evidence type="ECO:0000256" key="2">
    <source>
        <dbReference type="ARBA" id="ARBA00022692"/>
    </source>
</evidence>
<gene>
    <name evidence="8" type="ORF">C2845_PM08G25470</name>
</gene>
<feature type="transmembrane region" description="Helical" evidence="6">
    <location>
        <begin position="820"/>
        <end position="841"/>
    </location>
</feature>
<evidence type="ECO:0000313" key="8">
    <source>
        <dbReference type="EMBL" id="RLM92581.1"/>
    </source>
</evidence>
<dbReference type="Gene3D" id="1.20.1250.20">
    <property type="entry name" value="MFS general substrate transporter like domains"/>
    <property type="match status" value="1"/>
</dbReference>
<accession>A0A3L6QZV6</accession>
<dbReference type="AlphaFoldDB" id="A0A3L6QZV6"/>
<evidence type="ECO:0000256" key="1">
    <source>
        <dbReference type="ARBA" id="ARBA00004141"/>
    </source>
</evidence>
<organism evidence="8 9">
    <name type="scientific">Panicum miliaceum</name>
    <name type="common">Proso millet</name>
    <name type="synonym">Broomcorn millet</name>
    <dbReference type="NCBI Taxonomy" id="4540"/>
    <lineage>
        <taxon>Eukaryota</taxon>
        <taxon>Viridiplantae</taxon>
        <taxon>Streptophyta</taxon>
        <taxon>Embryophyta</taxon>
        <taxon>Tracheophyta</taxon>
        <taxon>Spermatophyta</taxon>
        <taxon>Magnoliopsida</taxon>
        <taxon>Liliopsida</taxon>
        <taxon>Poales</taxon>
        <taxon>Poaceae</taxon>
        <taxon>PACMAD clade</taxon>
        <taxon>Panicoideae</taxon>
        <taxon>Panicodae</taxon>
        <taxon>Paniceae</taxon>
        <taxon>Panicinae</taxon>
        <taxon>Panicum</taxon>
        <taxon>Panicum sect. Panicum</taxon>
    </lineage>
</organism>
<dbReference type="PANTHER" id="PTHR33199">
    <property type="entry name" value="MACPF DOMAIN-CONTAINING PROTEIN CAD1"/>
    <property type="match status" value="1"/>
</dbReference>
<evidence type="ECO:0000256" key="5">
    <source>
        <dbReference type="SAM" id="MobiDB-lite"/>
    </source>
</evidence>
<dbReference type="PROSITE" id="PS51412">
    <property type="entry name" value="MACPF_2"/>
    <property type="match status" value="1"/>
</dbReference>